<dbReference type="Proteomes" id="UP000616785">
    <property type="component" value="Unassembled WGS sequence"/>
</dbReference>
<dbReference type="EMBL" id="JADUNO010000018">
    <property type="protein sequence ID" value="MBH1639336.1"/>
    <property type="molecule type" value="Genomic_DNA"/>
</dbReference>
<dbReference type="Pfam" id="PF01041">
    <property type="entry name" value="DegT_DnrJ_EryC1"/>
    <property type="match status" value="1"/>
</dbReference>
<protein>
    <submittedName>
        <fullName evidence="6">dTDP-4-amino-4,6-dideoxygalactose transaminase</fullName>
        <ecNumber evidence="6">2.6.1.59</ecNumber>
    </submittedName>
</protein>
<dbReference type="AlphaFoldDB" id="A0AA41CAU5"/>
<dbReference type="PIRSF" id="PIRSF000390">
    <property type="entry name" value="PLP_StrS"/>
    <property type="match status" value="1"/>
</dbReference>
<dbReference type="GO" id="GO:0019180">
    <property type="term" value="F:dTDP-4-amino-4,6-dideoxygalactose transaminase activity"/>
    <property type="evidence" value="ECO:0007669"/>
    <property type="project" value="UniProtKB-EC"/>
</dbReference>
<evidence type="ECO:0000313" key="7">
    <source>
        <dbReference type="Proteomes" id="UP000616785"/>
    </source>
</evidence>
<comment type="caution">
    <text evidence="6">The sequence shown here is derived from an EMBL/GenBank/DDBJ whole genome shotgun (WGS) entry which is preliminary data.</text>
</comment>
<dbReference type="GO" id="GO:0030170">
    <property type="term" value="F:pyridoxal phosphate binding"/>
    <property type="evidence" value="ECO:0007669"/>
    <property type="project" value="TreeGrafter"/>
</dbReference>
<dbReference type="GO" id="GO:0000271">
    <property type="term" value="P:polysaccharide biosynthetic process"/>
    <property type="evidence" value="ECO:0007669"/>
    <property type="project" value="TreeGrafter"/>
</dbReference>
<reference evidence="6" key="1">
    <citation type="submission" date="2020-11" db="EMBL/GenBank/DDBJ databases">
        <title>Enhanced detection system for hospital associated transmission using whole genome sequencing surveillance.</title>
        <authorList>
            <person name="Harrison L.H."/>
            <person name="Van Tyne D."/>
            <person name="Marsh J.W."/>
            <person name="Griffith M.P."/>
            <person name="Snyder D.J."/>
            <person name="Cooper V.S."/>
            <person name="Mustapha M."/>
        </authorList>
    </citation>
    <scope>NUCLEOTIDE SEQUENCE</scope>
    <source>
        <strain evidence="6">STEN00092</strain>
    </source>
</reference>
<dbReference type="EC" id="2.6.1.59" evidence="6"/>
<evidence type="ECO:0000313" key="6">
    <source>
        <dbReference type="EMBL" id="MBH1639336.1"/>
    </source>
</evidence>
<dbReference type="NCBIfam" id="TIGR02379">
    <property type="entry name" value="ECA_wecE"/>
    <property type="match status" value="1"/>
</dbReference>
<dbReference type="Gene3D" id="3.40.640.10">
    <property type="entry name" value="Type I PLP-dependent aspartate aminotransferase-like (Major domain)"/>
    <property type="match status" value="1"/>
</dbReference>
<dbReference type="InterPro" id="IPR015421">
    <property type="entry name" value="PyrdxlP-dep_Trfase_major"/>
</dbReference>
<dbReference type="PANTHER" id="PTHR30244:SF34">
    <property type="entry name" value="DTDP-4-AMINO-4,6-DIDEOXYGALACTOSE TRANSAMINASE"/>
    <property type="match status" value="1"/>
</dbReference>
<feature type="active site" description="Proton acceptor" evidence="3">
    <location>
        <position position="181"/>
    </location>
</feature>
<name>A0AA41CAU5_STEMA</name>
<evidence type="ECO:0000256" key="4">
    <source>
        <dbReference type="PIRSR" id="PIRSR000390-2"/>
    </source>
</evidence>
<evidence type="ECO:0000256" key="2">
    <source>
        <dbReference type="ARBA" id="ARBA00037999"/>
    </source>
</evidence>
<comment type="similarity">
    <text evidence="2 5">Belongs to the DegT/DnrJ/EryC1 family.</text>
</comment>
<dbReference type="CDD" id="cd00616">
    <property type="entry name" value="AHBA_syn"/>
    <property type="match status" value="1"/>
</dbReference>
<gene>
    <name evidence="6" type="primary">rffA</name>
    <name evidence="6" type="synonym">fcnA</name>
    <name evidence="6" type="synonym">wecE</name>
    <name evidence="6" type="ORF">I5U57_07770</name>
</gene>
<keyword evidence="6" id="KW-0808">Transferase</keyword>
<dbReference type="SUPFAM" id="SSF53383">
    <property type="entry name" value="PLP-dependent transferases"/>
    <property type="match status" value="1"/>
</dbReference>
<evidence type="ECO:0000256" key="5">
    <source>
        <dbReference type="RuleBase" id="RU004508"/>
    </source>
</evidence>
<sequence length="377" mass="41412">MIPFNRPFMTGKELPMISQAHANGHLSGDGPFTKKCHQWLRERTGAASALLTHSCTAALEMAALLLDLEPGDEVIMPSFTFVSTANAFALRGAVPVFVDIRSDTLNIDEALIEAAITSRTRAICVVHYAGVACEMDTIVQIAQRHGVAVVEDAAQGIMSSYKGRALGTIGELGAFSFHETKNVISGEGGALLCRDTEFGERAEIIREKGTNRSRFFRGQVDKYTWVDVGSSYLPGEIIAAFLNAQLNEAEDITSRRLAIWDRYHAWAAPHEAAGALRRPIVPEECVHNAHMYYLLLPSLEARTKFIFSMKESGVQTVFHYIPLHSSPAGEQLGRTSGNLDVTDDISNRLVRLPLWLGLEEQLDLVTEAAEQAMQVTQ</sequence>
<evidence type="ECO:0000256" key="1">
    <source>
        <dbReference type="ARBA" id="ARBA00022898"/>
    </source>
</evidence>
<keyword evidence="1 4" id="KW-0663">Pyridoxal phosphate</keyword>
<dbReference type="PANTHER" id="PTHR30244">
    <property type="entry name" value="TRANSAMINASE"/>
    <property type="match status" value="1"/>
</dbReference>
<dbReference type="InterPro" id="IPR015424">
    <property type="entry name" value="PyrdxlP-dep_Trfase"/>
</dbReference>
<proteinExistence type="inferred from homology"/>
<dbReference type="FunFam" id="3.40.640.10:FF:000037">
    <property type="entry name" value="dTDP-4-amino-4,6-dideoxygalactose transaminase"/>
    <property type="match status" value="1"/>
</dbReference>
<organism evidence="6 7">
    <name type="scientific">Stenotrophomonas maltophilia</name>
    <name type="common">Pseudomonas maltophilia</name>
    <name type="synonym">Xanthomonas maltophilia</name>
    <dbReference type="NCBI Taxonomy" id="40324"/>
    <lineage>
        <taxon>Bacteria</taxon>
        <taxon>Pseudomonadati</taxon>
        <taxon>Pseudomonadota</taxon>
        <taxon>Gammaproteobacteria</taxon>
        <taxon>Lysobacterales</taxon>
        <taxon>Lysobacteraceae</taxon>
        <taxon>Stenotrophomonas</taxon>
        <taxon>Stenotrophomonas maltophilia group</taxon>
    </lineage>
</organism>
<evidence type="ECO:0000256" key="3">
    <source>
        <dbReference type="PIRSR" id="PIRSR000390-1"/>
    </source>
</evidence>
<keyword evidence="6" id="KW-0032">Aminotransferase</keyword>
<dbReference type="InterPro" id="IPR000653">
    <property type="entry name" value="DegT/StrS_aminotransferase"/>
</dbReference>
<accession>A0AA41CAU5</accession>
<dbReference type="InterPro" id="IPR012749">
    <property type="entry name" value="WecE-like"/>
</dbReference>
<feature type="modified residue" description="N6-(pyridoxal phosphate)lysine" evidence="4">
    <location>
        <position position="181"/>
    </location>
</feature>
<dbReference type="NCBIfam" id="NF008687">
    <property type="entry name" value="PRK11706.1"/>
    <property type="match status" value="1"/>
</dbReference>